<reference evidence="2" key="1">
    <citation type="submission" date="2014-02" db="EMBL/GenBank/DDBJ databases">
        <title>Expanding our view of genomic diversity in Candidatus Accumulibacter clades.</title>
        <authorList>
            <person name="Skennerton C.T."/>
            <person name="Barr J.J."/>
            <person name="Slater F.R."/>
            <person name="Bond P.L."/>
            <person name="Tyson G.W."/>
        </authorList>
    </citation>
    <scope>NUCLEOTIDE SEQUENCE [LARGE SCALE GENOMIC DNA]</scope>
</reference>
<dbReference type="InterPro" id="IPR014710">
    <property type="entry name" value="RmlC-like_jellyroll"/>
</dbReference>
<feature type="domain" description="ChrR-like cupin" evidence="1">
    <location>
        <begin position="60"/>
        <end position="148"/>
    </location>
</feature>
<evidence type="ECO:0000313" key="3">
    <source>
        <dbReference type="Proteomes" id="UP000021315"/>
    </source>
</evidence>
<dbReference type="InterPro" id="IPR011051">
    <property type="entry name" value="RmlC_Cupin_sf"/>
</dbReference>
<proteinExistence type="predicted"/>
<dbReference type="AlphaFoldDB" id="A0A080MBN4"/>
<dbReference type="PANTHER" id="PTHR40112:SF1">
    <property type="entry name" value="H2HPP ISOMERASE"/>
    <property type="match status" value="1"/>
</dbReference>
<comment type="caution">
    <text evidence="2">The sequence shown here is derived from an EMBL/GenBank/DDBJ whole genome shotgun (WGS) entry which is preliminary data.</text>
</comment>
<sequence length="283" mass="30692">MNPEQFSNTPEDDGDSRTLTPLICEGLLPIELPARQRTDLRDRLLRRVGDSVRRHSGLLTVRTGDGIWRTVKAGVRTKTLWKGPQGASLLIELAPGAMLPVHRHYHLEEGIVLRGGLQLGALNLDPGDYHVSPPGSRHARITSRTGALAYLRGTSLGHTSSLFGELLGGLIPGNGPASHTVFAGEGDWHRIARGVEQKILWRDGDVISRFFRLAAGAYLPAHAHHCEEECIMLSGDAFFGDVLVQAGDFHLAPAGSEHGEVRSDHGALAFIRGREVQPCSPGR</sequence>
<name>A0A080MBN4_9PROT</name>
<dbReference type="SUPFAM" id="SSF51182">
    <property type="entry name" value="RmlC-like cupins"/>
    <property type="match status" value="2"/>
</dbReference>
<dbReference type="Gene3D" id="2.60.120.10">
    <property type="entry name" value="Jelly Rolls"/>
    <property type="match status" value="2"/>
</dbReference>
<dbReference type="EMBL" id="JDST02000001">
    <property type="protein sequence ID" value="KFB78613.1"/>
    <property type="molecule type" value="Genomic_DNA"/>
</dbReference>
<accession>A0A080MBN4</accession>
<dbReference type="STRING" id="1453999.AW06_000021"/>
<dbReference type="RefSeq" id="WP_138678631.1">
    <property type="nucleotide sequence ID" value="NZ_JDST02000001.1"/>
</dbReference>
<gene>
    <name evidence="2" type="ORF">AW06_000021</name>
</gene>
<dbReference type="Pfam" id="PF12973">
    <property type="entry name" value="Cupin_7"/>
    <property type="match status" value="2"/>
</dbReference>
<dbReference type="InterPro" id="IPR025979">
    <property type="entry name" value="ChrR-like_cupin_dom"/>
</dbReference>
<evidence type="ECO:0000313" key="2">
    <source>
        <dbReference type="EMBL" id="KFB78613.1"/>
    </source>
</evidence>
<keyword evidence="3" id="KW-1185">Reference proteome</keyword>
<evidence type="ECO:0000259" key="1">
    <source>
        <dbReference type="Pfam" id="PF12973"/>
    </source>
</evidence>
<organism evidence="2 3">
    <name type="scientific">Candidatus Accumulibacter cognatus</name>
    <dbReference type="NCBI Taxonomy" id="2954383"/>
    <lineage>
        <taxon>Bacteria</taxon>
        <taxon>Pseudomonadati</taxon>
        <taxon>Pseudomonadota</taxon>
        <taxon>Betaproteobacteria</taxon>
        <taxon>Candidatus Accumulibacter</taxon>
    </lineage>
</organism>
<protein>
    <submittedName>
        <fullName evidence="2">Anti-sigma factor, putative, ChrR family</fullName>
    </submittedName>
</protein>
<feature type="domain" description="ChrR-like cupin" evidence="1">
    <location>
        <begin position="181"/>
        <end position="272"/>
    </location>
</feature>
<dbReference type="PANTHER" id="PTHR40112">
    <property type="entry name" value="H2HPP ISOMERASE"/>
    <property type="match status" value="1"/>
</dbReference>
<dbReference type="Proteomes" id="UP000021315">
    <property type="component" value="Unassembled WGS sequence"/>
</dbReference>
<dbReference type="InterPro" id="IPR052535">
    <property type="entry name" value="Bacilysin_H2HPP_isomerase"/>
</dbReference>